<dbReference type="PANTHER" id="PTHR11096:SF0">
    <property type="entry name" value="RNA 3'-TERMINAL PHOSPHATE CYCLASE"/>
    <property type="match status" value="1"/>
</dbReference>
<dbReference type="InterPro" id="IPR013792">
    <property type="entry name" value="RNA3'P_cycl/enolpyr_Trfase_a/b"/>
</dbReference>
<keyword evidence="4" id="KW-1185">Reference proteome</keyword>
<dbReference type="Gene3D" id="3.65.10.20">
    <property type="entry name" value="RNA 3'-terminal phosphate cyclase domain"/>
    <property type="match status" value="1"/>
</dbReference>
<dbReference type="Pfam" id="PF01137">
    <property type="entry name" value="RTC"/>
    <property type="match status" value="1"/>
</dbReference>
<dbReference type="AlphaFoldDB" id="A0A9P4HT98"/>
<protein>
    <submittedName>
        <fullName evidence="3">RNA 3'-terminal phosphate cyclase</fullName>
    </submittedName>
</protein>
<dbReference type="SUPFAM" id="SSF55205">
    <property type="entry name" value="EPT/RTPC-like"/>
    <property type="match status" value="1"/>
</dbReference>
<dbReference type="GO" id="GO:0005634">
    <property type="term" value="C:nucleus"/>
    <property type="evidence" value="ECO:0007669"/>
    <property type="project" value="TreeGrafter"/>
</dbReference>
<dbReference type="OrthoDB" id="25029at2759"/>
<feature type="binding site" evidence="1">
    <location>
        <begin position="315"/>
        <end position="319"/>
    </location>
    <ligand>
        <name>ATP</name>
        <dbReference type="ChEBI" id="CHEBI:30616"/>
    </ligand>
</feature>
<evidence type="ECO:0000256" key="1">
    <source>
        <dbReference type="PIRSR" id="PIRSR005378-2"/>
    </source>
</evidence>
<keyword evidence="1" id="KW-0547">Nucleotide-binding</keyword>
<accession>A0A9P4HT98</accession>
<dbReference type="EMBL" id="ML978736">
    <property type="protein sequence ID" value="KAF2084890.1"/>
    <property type="molecule type" value="Genomic_DNA"/>
</dbReference>
<proteinExistence type="predicted"/>
<name>A0A9P4HT98_9PEZI</name>
<dbReference type="GO" id="GO:0005524">
    <property type="term" value="F:ATP binding"/>
    <property type="evidence" value="ECO:0007669"/>
    <property type="project" value="UniProtKB-KW"/>
</dbReference>
<feature type="binding site" evidence="1">
    <location>
        <position position="109"/>
    </location>
    <ligand>
        <name>ATP</name>
        <dbReference type="ChEBI" id="CHEBI:30616"/>
    </ligand>
</feature>
<evidence type="ECO:0000313" key="4">
    <source>
        <dbReference type="Proteomes" id="UP000799776"/>
    </source>
</evidence>
<keyword evidence="1" id="KW-0067">ATP-binding</keyword>
<feature type="domain" description="RNA 3'-terminal phosphate cyclase" evidence="2">
    <location>
        <begin position="12"/>
        <end position="369"/>
    </location>
</feature>
<organism evidence="3 4">
    <name type="scientific">Saccharata proteae CBS 121410</name>
    <dbReference type="NCBI Taxonomy" id="1314787"/>
    <lineage>
        <taxon>Eukaryota</taxon>
        <taxon>Fungi</taxon>
        <taxon>Dikarya</taxon>
        <taxon>Ascomycota</taxon>
        <taxon>Pezizomycotina</taxon>
        <taxon>Dothideomycetes</taxon>
        <taxon>Dothideomycetes incertae sedis</taxon>
        <taxon>Botryosphaeriales</taxon>
        <taxon>Saccharataceae</taxon>
        <taxon>Saccharata</taxon>
    </lineage>
</organism>
<dbReference type="PANTHER" id="PTHR11096">
    <property type="entry name" value="RNA 3' TERMINAL PHOSPHATE CYCLASE"/>
    <property type="match status" value="1"/>
</dbReference>
<evidence type="ECO:0000313" key="3">
    <source>
        <dbReference type="EMBL" id="KAF2084890.1"/>
    </source>
</evidence>
<dbReference type="Proteomes" id="UP000799776">
    <property type="component" value="Unassembled WGS sequence"/>
</dbReference>
<dbReference type="InterPro" id="IPR037136">
    <property type="entry name" value="RNA3'_phos_cyclase_dom_sf"/>
</dbReference>
<dbReference type="InterPro" id="IPR000228">
    <property type="entry name" value="RNA3'_term_phos_cyc"/>
</dbReference>
<reference evidence="3" key="1">
    <citation type="journal article" date="2020" name="Stud. Mycol.">
        <title>101 Dothideomycetes genomes: a test case for predicting lifestyles and emergence of pathogens.</title>
        <authorList>
            <person name="Haridas S."/>
            <person name="Albert R."/>
            <person name="Binder M."/>
            <person name="Bloem J."/>
            <person name="Labutti K."/>
            <person name="Salamov A."/>
            <person name="Andreopoulos B."/>
            <person name="Baker S."/>
            <person name="Barry K."/>
            <person name="Bills G."/>
            <person name="Bluhm B."/>
            <person name="Cannon C."/>
            <person name="Castanera R."/>
            <person name="Culley D."/>
            <person name="Daum C."/>
            <person name="Ezra D."/>
            <person name="Gonzalez J."/>
            <person name="Henrissat B."/>
            <person name="Kuo A."/>
            <person name="Liang C."/>
            <person name="Lipzen A."/>
            <person name="Lutzoni F."/>
            <person name="Magnuson J."/>
            <person name="Mondo S."/>
            <person name="Nolan M."/>
            <person name="Ohm R."/>
            <person name="Pangilinan J."/>
            <person name="Park H.-J."/>
            <person name="Ramirez L."/>
            <person name="Alfaro M."/>
            <person name="Sun H."/>
            <person name="Tritt A."/>
            <person name="Yoshinaga Y."/>
            <person name="Zwiers L.-H."/>
            <person name="Turgeon B."/>
            <person name="Goodwin S."/>
            <person name="Spatafora J."/>
            <person name="Crous P."/>
            <person name="Grigoriev I."/>
        </authorList>
    </citation>
    <scope>NUCLEOTIDE SEQUENCE</scope>
    <source>
        <strain evidence="3">CBS 121410</strain>
    </source>
</reference>
<sequence>MASPIELAGTKLEGGGQLVRIAVGISALTGIPISIRDIRGNRSGGGGLKTQHLTAVNWLATASSAETVGAEKKSRTLEFTPDQDRIPGDGSMPKDIDIGSPGSIGLVFQAILPFIMFSAPASDSGSIQISIRGGTNVSFSPSFEYIEQVLLPTLALIGLPPITATLKTRGWSTGGQKIGRATFNITPLSPGARLPPFNLQNRGNITNISATLIAEPCCYTLACSVLNKVLAAKMPASTINKDINDLVTVHLEPSNHPKRLYLLLVAKSSTGHKLGRDWLYDEKIRDLPTAVTRLVERVVGELAREVEHGGCVDEYMRDQLVVFQALADGRSEVDVGMEKSGEERKAVEPSLHTRTAEWVVRELLGEEVEFDGRGGCKGVGKVKKDQDEEEVVNGIERLHVDAE</sequence>
<dbReference type="PIRSF" id="PIRSF005378">
    <property type="entry name" value="RNA3'_term_phos_cycl_euk"/>
    <property type="match status" value="1"/>
</dbReference>
<dbReference type="GO" id="GO:0003963">
    <property type="term" value="F:RNA-3'-phosphate cyclase activity"/>
    <property type="evidence" value="ECO:0007669"/>
    <property type="project" value="TreeGrafter"/>
</dbReference>
<dbReference type="Gene3D" id="3.30.360.20">
    <property type="entry name" value="RNA 3'-terminal phosphate cyclase, insert domain"/>
    <property type="match status" value="1"/>
</dbReference>
<dbReference type="InterPro" id="IPR023797">
    <property type="entry name" value="RNA3'_phos_cyclase_dom"/>
</dbReference>
<gene>
    <name evidence="3" type="ORF">K490DRAFT_75538</name>
</gene>
<comment type="caution">
    <text evidence="3">The sequence shown here is derived from an EMBL/GenBank/DDBJ whole genome shotgun (WGS) entry which is preliminary data.</text>
</comment>
<evidence type="ECO:0000259" key="2">
    <source>
        <dbReference type="Pfam" id="PF01137"/>
    </source>
</evidence>
<dbReference type="InterPro" id="IPR036553">
    <property type="entry name" value="RPTC_insert"/>
</dbReference>
<dbReference type="GO" id="GO:0006396">
    <property type="term" value="P:RNA processing"/>
    <property type="evidence" value="ECO:0007669"/>
    <property type="project" value="InterPro"/>
</dbReference>